<reference evidence="2" key="2">
    <citation type="journal article" date="2023" name="IMA Fungus">
        <title>Comparative genomic study of the Penicillium genus elucidates a diverse pangenome and 15 lateral gene transfer events.</title>
        <authorList>
            <person name="Petersen C."/>
            <person name="Sorensen T."/>
            <person name="Nielsen M.R."/>
            <person name="Sondergaard T.E."/>
            <person name="Sorensen J.L."/>
            <person name="Fitzpatrick D.A."/>
            <person name="Frisvad J.C."/>
            <person name="Nielsen K.L."/>
        </authorList>
    </citation>
    <scope>NUCLEOTIDE SEQUENCE</scope>
    <source>
        <strain evidence="2">IBT 30728</strain>
    </source>
</reference>
<sequence>MQVSSNGCRFWKVGKCGIFHGVPFLMLQNISVTSGLNTIMPPNCPYAPDAVRLQEEYPLINNEDLERGTYEDLEIIFKHLPSSLKHPPGNERECTLARILCAASAFLHQIRSGGIAGRLSYYSQDKDDHNGSPSSSASRPFNIDTATPTRVTPSRIPKGSMAKGSMAKDSMDGAAAKALFDQALIEQGPLKKQILEHPARSEAKYTLGLPPIDRAFSSERIH</sequence>
<reference evidence="2" key="1">
    <citation type="submission" date="2022-12" db="EMBL/GenBank/DDBJ databases">
        <authorList>
            <person name="Petersen C."/>
        </authorList>
    </citation>
    <scope>NUCLEOTIDE SEQUENCE</scope>
    <source>
        <strain evidence="2">IBT 30728</strain>
    </source>
</reference>
<evidence type="ECO:0000313" key="3">
    <source>
        <dbReference type="Proteomes" id="UP001148312"/>
    </source>
</evidence>
<comment type="caution">
    <text evidence="2">The sequence shown here is derived from an EMBL/GenBank/DDBJ whole genome shotgun (WGS) entry which is preliminary data.</text>
</comment>
<organism evidence="2 3">
    <name type="scientific">Penicillium diatomitis</name>
    <dbReference type="NCBI Taxonomy" id="2819901"/>
    <lineage>
        <taxon>Eukaryota</taxon>
        <taxon>Fungi</taxon>
        <taxon>Dikarya</taxon>
        <taxon>Ascomycota</taxon>
        <taxon>Pezizomycotina</taxon>
        <taxon>Eurotiomycetes</taxon>
        <taxon>Eurotiomycetidae</taxon>
        <taxon>Eurotiales</taxon>
        <taxon>Aspergillaceae</taxon>
        <taxon>Penicillium</taxon>
    </lineage>
</organism>
<dbReference type="GeneID" id="81628670"/>
<protein>
    <submittedName>
        <fullName evidence="2">Uncharacterized protein</fullName>
    </submittedName>
</protein>
<gene>
    <name evidence="2" type="ORF">N7539_008825</name>
</gene>
<accession>A0A9W9WQL7</accession>
<dbReference type="AlphaFoldDB" id="A0A9W9WQL7"/>
<dbReference type="Proteomes" id="UP001148312">
    <property type="component" value="Unassembled WGS sequence"/>
</dbReference>
<dbReference type="EMBL" id="JAPWDQ010000014">
    <property type="protein sequence ID" value="KAJ5471882.1"/>
    <property type="molecule type" value="Genomic_DNA"/>
</dbReference>
<evidence type="ECO:0000256" key="1">
    <source>
        <dbReference type="SAM" id="MobiDB-lite"/>
    </source>
</evidence>
<proteinExistence type="predicted"/>
<keyword evidence="3" id="KW-1185">Reference proteome</keyword>
<evidence type="ECO:0000313" key="2">
    <source>
        <dbReference type="EMBL" id="KAJ5471882.1"/>
    </source>
</evidence>
<feature type="region of interest" description="Disordered" evidence="1">
    <location>
        <begin position="125"/>
        <end position="168"/>
    </location>
</feature>
<dbReference type="RefSeq" id="XP_056786428.1">
    <property type="nucleotide sequence ID" value="XM_056938420.1"/>
</dbReference>
<name>A0A9W9WQL7_9EURO</name>
<feature type="compositionally biased region" description="Polar residues" evidence="1">
    <location>
        <begin position="131"/>
        <end position="152"/>
    </location>
</feature>